<dbReference type="InterPro" id="IPR004154">
    <property type="entry name" value="Anticodon-bd"/>
</dbReference>
<dbReference type="Pfam" id="PF03129">
    <property type="entry name" value="HGTP_anticodon"/>
    <property type="match status" value="1"/>
</dbReference>
<dbReference type="Proteomes" id="UP001356170">
    <property type="component" value="Unassembled WGS sequence"/>
</dbReference>
<accession>A0ABU7UXJ3</accession>
<evidence type="ECO:0000256" key="6">
    <source>
        <dbReference type="ARBA" id="ARBA00022840"/>
    </source>
</evidence>
<dbReference type="InterPro" id="IPR036754">
    <property type="entry name" value="YbaK/aa-tRNA-synt-asso_dom_sf"/>
</dbReference>
<reference evidence="12 13" key="1">
    <citation type="submission" date="2024-01" db="EMBL/GenBank/DDBJ databases">
        <title>Novel species of the genus Luteimonas isolated from rivers.</title>
        <authorList>
            <person name="Lu H."/>
        </authorList>
    </citation>
    <scope>NUCLEOTIDE SEQUENCE [LARGE SCALE GENOMIC DNA]</scope>
    <source>
        <strain evidence="12 13">FXH3W</strain>
    </source>
</reference>
<evidence type="ECO:0000259" key="11">
    <source>
        <dbReference type="PROSITE" id="PS50862"/>
    </source>
</evidence>
<feature type="domain" description="Aminoacyl-transfer RNA synthetases class-II family profile" evidence="11">
    <location>
        <begin position="38"/>
        <end position="479"/>
    </location>
</feature>
<sequence>MRLSQYHLRTVKEIPAEAVLASHKLMLRTGMIRKLASGLYTWSPLGLRVLRKVEAIVREEMNNAGAVELLMPSIQPRELWDETGRWEKFGGQLLKIKDRKEAEYCYGPTAEEVITDFARNEIASYKQLPVNFYQIQTKFRDEIRPRFGVMRAREFLMKDAYSFHLTKDDLAREYRNMYDTYVRIFERLGLKFRAVEADTGAIGGFASHEFQVLADSGEDAIAYSTGSEYAANIELAEAITTATRPAPSETAARVDTPKQTTCAAVAELIGLPIERTAKTICVITVDSESNTDSGDMVMAILRGDHEINEIKLTKAIGEYRLATEQEIRDALGTVPGFIGPLFDGEGNIGPTPRPIRIIADRAAAVLSDFVVGANVPKFHIRGVNWGRDLPEPALVADLRNVVEGDPSPDGQGTLAIARGIEVGHVFQLGDRYARDMNCTVLDETGKAATPMMGCYGIGVSRIVAAAIEQNHDDAGIIWPAAMAPWQVAVCVINPKDEPTVTAAAAALYDELTAAGHDVVLDDRGLRPGNMFADIELLGIPHRVVVSGRGLESGTYEYRGRRDTESTALDHRALLARLAG</sequence>
<dbReference type="InterPro" id="IPR002316">
    <property type="entry name" value="Pro-tRNA-ligase_IIa"/>
</dbReference>
<gene>
    <name evidence="10" type="primary">proS</name>
    <name evidence="12" type="ORF">V3390_03460</name>
</gene>
<dbReference type="InterPro" id="IPR004500">
    <property type="entry name" value="Pro-tRNA-synth_IIa_bac-type"/>
</dbReference>
<evidence type="ECO:0000256" key="9">
    <source>
        <dbReference type="ARBA" id="ARBA00047671"/>
    </source>
</evidence>
<dbReference type="RefSeq" id="WP_331703362.1">
    <property type="nucleotide sequence ID" value="NZ_JAZHBO010000001.1"/>
</dbReference>
<evidence type="ECO:0000256" key="10">
    <source>
        <dbReference type="HAMAP-Rule" id="MF_01569"/>
    </source>
</evidence>
<comment type="domain">
    <text evidence="10">Consists of three domains: the N-terminal catalytic domain, the editing domain and the C-terminal anticodon-binding domain.</text>
</comment>
<dbReference type="InterPro" id="IPR045864">
    <property type="entry name" value="aa-tRNA-synth_II/BPL/LPL"/>
</dbReference>
<evidence type="ECO:0000256" key="8">
    <source>
        <dbReference type="ARBA" id="ARBA00023146"/>
    </source>
</evidence>
<dbReference type="GO" id="GO:0004827">
    <property type="term" value="F:proline-tRNA ligase activity"/>
    <property type="evidence" value="ECO:0007669"/>
    <property type="project" value="UniProtKB-EC"/>
</dbReference>
<dbReference type="SUPFAM" id="SSF52954">
    <property type="entry name" value="Class II aaRS ABD-related"/>
    <property type="match status" value="1"/>
</dbReference>
<evidence type="ECO:0000256" key="2">
    <source>
        <dbReference type="ARBA" id="ARBA00011738"/>
    </source>
</evidence>
<comment type="subcellular location">
    <subcellularLocation>
        <location evidence="1 10">Cytoplasm</location>
    </subcellularLocation>
</comment>
<name>A0ABU7UXJ3_9GAMM</name>
<dbReference type="Pfam" id="PF04073">
    <property type="entry name" value="tRNA_edit"/>
    <property type="match status" value="1"/>
</dbReference>
<evidence type="ECO:0000256" key="7">
    <source>
        <dbReference type="ARBA" id="ARBA00022917"/>
    </source>
</evidence>
<dbReference type="InterPro" id="IPR044140">
    <property type="entry name" value="ProRS_anticodon_short"/>
</dbReference>
<dbReference type="InterPro" id="IPR033730">
    <property type="entry name" value="ProRS_core_prok"/>
</dbReference>
<dbReference type="SUPFAM" id="SSF55826">
    <property type="entry name" value="YbaK/ProRS associated domain"/>
    <property type="match status" value="1"/>
</dbReference>
<dbReference type="PRINTS" id="PR01046">
    <property type="entry name" value="TRNASYNTHPRO"/>
</dbReference>
<evidence type="ECO:0000313" key="12">
    <source>
        <dbReference type="EMBL" id="MEF2155290.1"/>
    </source>
</evidence>
<comment type="caution">
    <text evidence="12">The sequence shown here is derived from an EMBL/GenBank/DDBJ whole genome shotgun (WGS) entry which is preliminary data.</text>
</comment>
<dbReference type="NCBIfam" id="NF006625">
    <property type="entry name" value="PRK09194.1"/>
    <property type="match status" value="1"/>
</dbReference>
<dbReference type="InterPro" id="IPR023717">
    <property type="entry name" value="Pro-tRNA-Synthase_IIa_type1"/>
</dbReference>
<dbReference type="InterPro" id="IPR036621">
    <property type="entry name" value="Anticodon-bd_dom_sf"/>
</dbReference>
<dbReference type="Gene3D" id="3.40.50.800">
    <property type="entry name" value="Anticodon-binding domain"/>
    <property type="match status" value="1"/>
</dbReference>
<keyword evidence="5 10" id="KW-0547">Nucleotide-binding</keyword>
<dbReference type="InterPro" id="IPR007214">
    <property type="entry name" value="YbaK/aa-tRNA-synth-assoc-dom"/>
</dbReference>
<dbReference type="Gene3D" id="3.90.960.10">
    <property type="entry name" value="YbaK/aminoacyl-tRNA synthetase-associated domain"/>
    <property type="match status" value="1"/>
</dbReference>
<dbReference type="HAMAP" id="MF_01569">
    <property type="entry name" value="Pro_tRNA_synth_type1"/>
    <property type="match status" value="1"/>
</dbReference>
<dbReference type="InterPro" id="IPR006195">
    <property type="entry name" value="aa-tRNA-synth_II"/>
</dbReference>
<evidence type="ECO:0000256" key="5">
    <source>
        <dbReference type="ARBA" id="ARBA00022741"/>
    </source>
</evidence>
<dbReference type="CDD" id="cd00861">
    <property type="entry name" value="ProRS_anticodon_short"/>
    <property type="match status" value="1"/>
</dbReference>
<organism evidence="12 13">
    <name type="scientific">Aquilutibacter rugosus</name>
    <dbReference type="NCBI Taxonomy" id="3115820"/>
    <lineage>
        <taxon>Bacteria</taxon>
        <taxon>Pseudomonadati</taxon>
        <taxon>Pseudomonadota</taxon>
        <taxon>Gammaproteobacteria</taxon>
        <taxon>Lysobacterales</taxon>
        <taxon>Lysobacteraceae</taxon>
        <taxon>Aquilutibacter</taxon>
    </lineage>
</organism>
<evidence type="ECO:0000313" key="13">
    <source>
        <dbReference type="Proteomes" id="UP001356170"/>
    </source>
</evidence>
<protein>
    <recommendedName>
        <fullName evidence="10">Proline--tRNA ligase</fullName>
        <ecNumber evidence="10">6.1.1.15</ecNumber>
    </recommendedName>
    <alternativeName>
        <fullName evidence="10">Prolyl-tRNA synthetase</fullName>
        <shortName evidence="10">ProRS</shortName>
    </alternativeName>
</protein>
<comment type="catalytic activity">
    <reaction evidence="9 10">
        <text>tRNA(Pro) + L-proline + ATP = L-prolyl-tRNA(Pro) + AMP + diphosphate</text>
        <dbReference type="Rhea" id="RHEA:14305"/>
        <dbReference type="Rhea" id="RHEA-COMP:9700"/>
        <dbReference type="Rhea" id="RHEA-COMP:9702"/>
        <dbReference type="ChEBI" id="CHEBI:30616"/>
        <dbReference type="ChEBI" id="CHEBI:33019"/>
        <dbReference type="ChEBI" id="CHEBI:60039"/>
        <dbReference type="ChEBI" id="CHEBI:78442"/>
        <dbReference type="ChEBI" id="CHEBI:78532"/>
        <dbReference type="ChEBI" id="CHEBI:456215"/>
        <dbReference type="EC" id="6.1.1.15"/>
    </reaction>
</comment>
<dbReference type="InterPro" id="IPR002314">
    <property type="entry name" value="aa-tRNA-synt_IIb"/>
</dbReference>
<dbReference type="SUPFAM" id="SSF55681">
    <property type="entry name" value="Class II aaRS and biotin synthetases"/>
    <property type="match status" value="1"/>
</dbReference>
<comment type="similarity">
    <text evidence="10">Belongs to the class-II aminoacyl-tRNA synthetase family. ProS type 1 subfamily.</text>
</comment>
<dbReference type="PANTHER" id="PTHR42753:SF2">
    <property type="entry name" value="PROLINE--TRNA LIGASE"/>
    <property type="match status" value="1"/>
</dbReference>
<dbReference type="PROSITE" id="PS50862">
    <property type="entry name" value="AA_TRNA_LIGASE_II"/>
    <property type="match status" value="1"/>
</dbReference>
<keyword evidence="3 10" id="KW-0963">Cytoplasm</keyword>
<dbReference type="CDD" id="cd00779">
    <property type="entry name" value="ProRS_core_prok"/>
    <property type="match status" value="1"/>
</dbReference>
<evidence type="ECO:0000256" key="4">
    <source>
        <dbReference type="ARBA" id="ARBA00022598"/>
    </source>
</evidence>
<dbReference type="Gene3D" id="3.30.930.10">
    <property type="entry name" value="Bira Bifunctional Protein, Domain 2"/>
    <property type="match status" value="2"/>
</dbReference>
<dbReference type="EC" id="6.1.1.15" evidence="10"/>
<dbReference type="NCBIfam" id="TIGR00409">
    <property type="entry name" value="proS_fam_II"/>
    <property type="match status" value="1"/>
</dbReference>
<evidence type="ECO:0000256" key="1">
    <source>
        <dbReference type="ARBA" id="ARBA00004496"/>
    </source>
</evidence>
<keyword evidence="7 10" id="KW-0648">Protein biosynthesis</keyword>
<dbReference type="InterPro" id="IPR050062">
    <property type="entry name" value="Pro-tRNA_synthetase"/>
</dbReference>
<keyword evidence="8 10" id="KW-0030">Aminoacyl-tRNA synthetase</keyword>
<proteinExistence type="inferred from homology"/>
<keyword evidence="4 10" id="KW-0436">Ligase</keyword>
<comment type="function">
    <text evidence="10">Catalyzes the attachment of proline to tRNA(Pro) in a two-step reaction: proline is first activated by ATP to form Pro-AMP and then transferred to the acceptor end of tRNA(Pro). As ProRS can inadvertently accommodate and process non-cognate amino acids such as alanine and cysteine, to avoid such errors it has two additional distinct editing activities against alanine. One activity is designated as 'pretransfer' editing and involves the tRNA(Pro)-independent hydrolysis of activated Ala-AMP. The other activity is designated 'posttransfer' editing and involves deacylation of mischarged Ala-tRNA(Pro). The misacylated Cys-tRNA(Pro) is not edited by ProRS.</text>
</comment>
<dbReference type="EMBL" id="JAZHBO010000001">
    <property type="protein sequence ID" value="MEF2155290.1"/>
    <property type="molecule type" value="Genomic_DNA"/>
</dbReference>
<dbReference type="PANTHER" id="PTHR42753">
    <property type="entry name" value="MITOCHONDRIAL RIBOSOME PROTEIN L39/PROLYL-TRNA LIGASE FAMILY MEMBER"/>
    <property type="match status" value="1"/>
</dbReference>
<evidence type="ECO:0000256" key="3">
    <source>
        <dbReference type="ARBA" id="ARBA00022490"/>
    </source>
</evidence>
<dbReference type="Pfam" id="PF00587">
    <property type="entry name" value="tRNA-synt_2b"/>
    <property type="match status" value="1"/>
</dbReference>
<dbReference type="CDD" id="cd04334">
    <property type="entry name" value="ProRS-INS"/>
    <property type="match status" value="1"/>
</dbReference>
<keyword evidence="13" id="KW-1185">Reference proteome</keyword>
<comment type="subunit">
    <text evidence="2 10">Homodimer.</text>
</comment>
<keyword evidence="6 10" id="KW-0067">ATP-binding</keyword>